<evidence type="ECO:0000313" key="3">
    <source>
        <dbReference type="Proteomes" id="UP000736335"/>
    </source>
</evidence>
<dbReference type="AlphaFoldDB" id="A0A9P6HHL3"/>
<evidence type="ECO:0000313" key="2">
    <source>
        <dbReference type="EMBL" id="KAF9786359.1"/>
    </source>
</evidence>
<sequence length="408" mass="44990">MSGHADDQSKPGDAIAGWTPPHYDVDQPPTLLKIRGTLKDANFSGNFARSAKWSPDGSVALLHCEDKSFQILNPTDEAEPRCLYQPAPIVDYAWYPSAAVNNPATFCFLASVRECPIKLLDASDGRLRASYSIVDHRERQIAPHCLSFNANATKIYGGFEDAIEVFDVHRTGNDQGTRLHTTPSKKAKDGLKDQSTEYFAAGTLTPSAFNIALFSEFTGEKTLMWVGCDELRNSVSQLNFNPSNPSILYASFRRNSKIYSWDLRGDTSTPLRVFQASDFGPGEVSNQKLMFDIDHAGRWLGIGDHRGDVRLFDLWNASCTDSPVSLPTLKYTAHNDAVGSIGFNAIKPWLLSVAGSRNFDGDETESDDSGDDTDDEGKEVVTFKRRLKSNPVDASMRLWDFASLEGGP</sequence>
<name>A0A9P6HHL3_9AGAM</name>
<dbReference type="OrthoDB" id="239865at2759"/>
<dbReference type="InterPro" id="IPR015943">
    <property type="entry name" value="WD40/YVTN_repeat-like_dom_sf"/>
</dbReference>
<dbReference type="PANTHER" id="PTHR13211">
    <property type="entry name" value="TELOMERASE CAJAL BODY PROTEIN 1"/>
    <property type="match status" value="1"/>
</dbReference>
<dbReference type="PANTHER" id="PTHR13211:SF0">
    <property type="entry name" value="TELOMERASE CAJAL BODY PROTEIN 1"/>
    <property type="match status" value="1"/>
</dbReference>
<dbReference type="InterPro" id="IPR051150">
    <property type="entry name" value="SWT21/TCAB1_mRNA_Telomere"/>
</dbReference>
<dbReference type="EMBL" id="WIUZ02000006">
    <property type="protein sequence ID" value="KAF9786359.1"/>
    <property type="molecule type" value="Genomic_DNA"/>
</dbReference>
<feature type="region of interest" description="Disordered" evidence="1">
    <location>
        <begin position="1"/>
        <end position="23"/>
    </location>
</feature>
<evidence type="ECO:0000256" key="1">
    <source>
        <dbReference type="SAM" id="MobiDB-lite"/>
    </source>
</evidence>
<proteinExistence type="predicted"/>
<dbReference type="Gene3D" id="2.130.10.10">
    <property type="entry name" value="YVTN repeat-like/Quinoprotein amine dehydrogenase"/>
    <property type="match status" value="2"/>
</dbReference>
<organism evidence="2 3">
    <name type="scientific">Thelephora terrestris</name>
    <dbReference type="NCBI Taxonomy" id="56493"/>
    <lineage>
        <taxon>Eukaryota</taxon>
        <taxon>Fungi</taxon>
        <taxon>Dikarya</taxon>
        <taxon>Basidiomycota</taxon>
        <taxon>Agaricomycotina</taxon>
        <taxon>Agaricomycetes</taxon>
        <taxon>Thelephorales</taxon>
        <taxon>Thelephoraceae</taxon>
        <taxon>Thelephora</taxon>
    </lineage>
</organism>
<gene>
    <name evidence="2" type="ORF">BJ322DRAFT_1099897</name>
</gene>
<accession>A0A9P6HHL3</accession>
<feature type="compositionally biased region" description="Basic and acidic residues" evidence="1">
    <location>
        <begin position="1"/>
        <end position="10"/>
    </location>
</feature>
<dbReference type="Proteomes" id="UP000736335">
    <property type="component" value="Unassembled WGS sequence"/>
</dbReference>
<protein>
    <submittedName>
        <fullName evidence="2">WD40-repeat-containing domain protein</fullName>
    </submittedName>
</protein>
<dbReference type="InterPro" id="IPR036322">
    <property type="entry name" value="WD40_repeat_dom_sf"/>
</dbReference>
<dbReference type="SUPFAM" id="SSF50978">
    <property type="entry name" value="WD40 repeat-like"/>
    <property type="match status" value="1"/>
</dbReference>
<reference evidence="2" key="2">
    <citation type="submission" date="2020-11" db="EMBL/GenBank/DDBJ databases">
        <authorList>
            <consortium name="DOE Joint Genome Institute"/>
            <person name="Kuo A."/>
            <person name="Miyauchi S."/>
            <person name="Kiss E."/>
            <person name="Drula E."/>
            <person name="Kohler A."/>
            <person name="Sanchez-Garcia M."/>
            <person name="Andreopoulos B."/>
            <person name="Barry K.W."/>
            <person name="Bonito G."/>
            <person name="Buee M."/>
            <person name="Carver A."/>
            <person name="Chen C."/>
            <person name="Cichocki N."/>
            <person name="Clum A."/>
            <person name="Culley D."/>
            <person name="Crous P.W."/>
            <person name="Fauchery L."/>
            <person name="Girlanda M."/>
            <person name="Hayes R."/>
            <person name="Keri Z."/>
            <person name="Labutti K."/>
            <person name="Lipzen A."/>
            <person name="Lombard V."/>
            <person name="Magnuson J."/>
            <person name="Maillard F."/>
            <person name="Morin E."/>
            <person name="Murat C."/>
            <person name="Nolan M."/>
            <person name="Ohm R."/>
            <person name="Pangilinan J."/>
            <person name="Pereira M."/>
            <person name="Perotto S."/>
            <person name="Peter M."/>
            <person name="Riley R."/>
            <person name="Sitrit Y."/>
            <person name="Stielow B."/>
            <person name="Szollosi G."/>
            <person name="Zifcakova L."/>
            <person name="Stursova M."/>
            <person name="Spatafora J.W."/>
            <person name="Tedersoo L."/>
            <person name="Vaario L.-M."/>
            <person name="Yamada A."/>
            <person name="Yan M."/>
            <person name="Wang P."/>
            <person name="Xu J."/>
            <person name="Bruns T."/>
            <person name="Baldrian P."/>
            <person name="Vilgalys R."/>
            <person name="Henrissat B."/>
            <person name="Grigoriev I.V."/>
            <person name="Hibbett D."/>
            <person name="Nagy L.G."/>
            <person name="Martin F.M."/>
        </authorList>
    </citation>
    <scope>NUCLEOTIDE SEQUENCE</scope>
    <source>
        <strain evidence="2">UH-Tt-Lm1</strain>
    </source>
</reference>
<reference evidence="2" key="1">
    <citation type="journal article" date="2020" name="Nat. Commun.">
        <title>Large-scale genome sequencing of mycorrhizal fungi provides insights into the early evolution of symbiotic traits.</title>
        <authorList>
            <person name="Miyauchi S."/>
            <person name="Kiss E."/>
            <person name="Kuo A."/>
            <person name="Drula E."/>
            <person name="Kohler A."/>
            <person name="Sanchez-Garcia M."/>
            <person name="Morin E."/>
            <person name="Andreopoulos B."/>
            <person name="Barry K.W."/>
            <person name="Bonito G."/>
            <person name="Buee M."/>
            <person name="Carver A."/>
            <person name="Chen C."/>
            <person name="Cichocki N."/>
            <person name="Clum A."/>
            <person name="Culley D."/>
            <person name="Crous P.W."/>
            <person name="Fauchery L."/>
            <person name="Girlanda M."/>
            <person name="Hayes R.D."/>
            <person name="Keri Z."/>
            <person name="LaButti K."/>
            <person name="Lipzen A."/>
            <person name="Lombard V."/>
            <person name="Magnuson J."/>
            <person name="Maillard F."/>
            <person name="Murat C."/>
            <person name="Nolan M."/>
            <person name="Ohm R.A."/>
            <person name="Pangilinan J."/>
            <person name="Pereira M.F."/>
            <person name="Perotto S."/>
            <person name="Peter M."/>
            <person name="Pfister S."/>
            <person name="Riley R."/>
            <person name="Sitrit Y."/>
            <person name="Stielow J.B."/>
            <person name="Szollosi G."/>
            <person name="Zifcakova L."/>
            <person name="Stursova M."/>
            <person name="Spatafora J.W."/>
            <person name="Tedersoo L."/>
            <person name="Vaario L.M."/>
            <person name="Yamada A."/>
            <person name="Yan M."/>
            <person name="Wang P."/>
            <person name="Xu J."/>
            <person name="Bruns T."/>
            <person name="Baldrian P."/>
            <person name="Vilgalys R."/>
            <person name="Dunand C."/>
            <person name="Henrissat B."/>
            <person name="Grigoriev I.V."/>
            <person name="Hibbett D."/>
            <person name="Nagy L.G."/>
            <person name="Martin F.M."/>
        </authorList>
    </citation>
    <scope>NUCLEOTIDE SEQUENCE</scope>
    <source>
        <strain evidence="2">UH-Tt-Lm1</strain>
    </source>
</reference>
<keyword evidence="3" id="KW-1185">Reference proteome</keyword>
<comment type="caution">
    <text evidence="2">The sequence shown here is derived from an EMBL/GenBank/DDBJ whole genome shotgun (WGS) entry which is preliminary data.</text>
</comment>